<dbReference type="Proteomes" id="UP000253273">
    <property type="component" value="Chromosome"/>
</dbReference>
<feature type="domain" description="DICT" evidence="1">
    <location>
        <begin position="90"/>
        <end position="206"/>
    </location>
</feature>
<evidence type="ECO:0000259" key="1">
    <source>
        <dbReference type="Pfam" id="PF10069"/>
    </source>
</evidence>
<proteinExistence type="predicted"/>
<dbReference type="EMBL" id="CP031150">
    <property type="protein sequence ID" value="AXG05187.1"/>
    <property type="molecule type" value="Genomic_DNA"/>
</dbReference>
<evidence type="ECO:0000313" key="5">
    <source>
        <dbReference type="Proteomes" id="UP000253273"/>
    </source>
</evidence>
<gene>
    <name evidence="3" type="ORF">DU484_18550</name>
    <name evidence="2" type="ORF">DU500_01405</name>
</gene>
<dbReference type="KEGG" id="haq:DU484_18550"/>
<protein>
    <submittedName>
        <fullName evidence="2">Histidine kinase</fullName>
    </submittedName>
</protein>
<dbReference type="OrthoDB" id="198447at2157"/>
<keyword evidence="2" id="KW-0418">Kinase</keyword>
<dbReference type="InterPro" id="IPR019278">
    <property type="entry name" value="DICT_dom"/>
</dbReference>
<evidence type="ECO:0000313" key="3">
    <source>
        <dbReference type="EMBL" id="AXG11695.1"/>
    </source>
</evidence>
<dbReference type="EMBL" id="CP031148">
    <property type="protein sequence ID" value="AXG11695.1"/>
    <property type="molecule type" value="Genomic_DNA"/>
</dbReference>
<dbReference type="PIRSF" id="PIRSF030471">
    <property type="entry name" value="STR_Vng0742h_prd"/>
    <property type="match status" value="1"/>
</dbReference>
<evidence type="ECO:0000313" key="2">
    <source>
        <dbReference type="EMBL" id="AXG05187.1"/>
    </source>
</evidence>
<organism evidence="2 5">
    <name type="scientific">Haloplanus rubicundus</name>
    <dbReference type="NCBI Taxonomy" id="1547898"/>
    <lineage>
        <taxon>Archaea</taxon>
        <taxon>Methanobacteriati</taxon>
        <taxon>Methanobacteriota</taxon>
        <taxon>Stenosarchaea group</taxon>
        <taxon>Halobacteria</taxon>
        <taxon>Halobacteriales</taxon>
        <taxon>Haloferacaceae</taxon>
        <taxon>Haloplanus</taxon>
    </lineage>
</organism>
<dbReference type="InterPro" id="IPR016954">
    <property type="entry name" value="Uncharacterised_Vng0742h"/>
</dbReference>
<keyword evidence="5" id="KW-1185">Reference proteome</keyword>
<evidence type="ECO:0000313" key="4">
    <source>
        <dbReference type="Proteomes" id="UP000252985"/>
    </source>
</evidence>
<dbReference type="GO" id="GO:0016301">
    <property type="term" value="F:kinase activity"/>
    <property type="evidence" value="ECO:0007669"/>
    <property type="project" value="UniProtKB-KW"/>
</dbReference>
<name>A0A345DZ15_9EURY</name>
<dbReference type="RefSeq" id="WP_114584339.1">
    <property type="nucleotide sequence ID" value="NZ_CP031148.1"/>
</dbReference>
<dbReference type="Proteomes" id="UP000252985">
    <property type="component" value="Chromosome"/>
</dbReference>
<dbReference type="GeneID" id="37289022"/>
<dbReference type="KEGG" id="haj:DU500_01405"/>
<keyword evidence="2" id="KW-0808">Transferase</keyword>
<accession>A0A345EHM3</accession>
<accession>A0A345DZ15</accession>
<dbReference type="AlphaFoldDB" id="A0A345DZ15"/>
<sequence>MGLFEIIATVDDAEKTLTVFNPEAGVATALREHFADRNLVIEEAESDAGPDNYAVLSSDGEFLTAIDVSDVLAPRKDVAPEFTRETYEDVLDELDETMFTSYDTGRMIAASKEIEDRAWRGAVGELHAGFQTCSRFASQAEVYDHIAERGSLAVHVYAHPEGNEGFEPPPGPALHLSTETEIHDTWFVAYDGGGVDAAKCALLAEERLPGSFYGFWTYDPETVDEVIDYLRTTYTIPEADGTATDGGADER</sequence>
<reference evidence="3 4" key="1">
    <citation type="submission" date="2018-07" db="EMBL/GenBank/DDBJ databases">
        <title>Genome sequences of Haloplanus sp. CBA1112.</title>
        <authorList>
            <person name="Kim Y.B."/>
            <person name="Roh S.W."/>
        </authorList>
    </citation>
    <scope>NUCLEOTIDE SEQUENCE [LARGE SCALE GENOMIC DNA]</scope>
    <source>
        <strain evidence="3 4">CBA1112</strain>
    </source>
</reference>
<reference evidence="2 5" key="2">
    <citation type="submission" date="2018-07" db="EMBL/GenBank/DDBJ databases">
        <title>Genome sequences of Haloplanus sp. CBA1113.</title>
        <authorList>
            <person name="Kim Y.B."/>
            <person name="Roh S.W."/>
        </authorList>
    </citation>
    <scope>NUCLEOTIDE SEQUENCE [LARGE SCALE GENOMIC DNA]</scope>
    <source>
        <strain evidence="2 5">CBA1113</strain>
    </source>
</reference>
<dbReference type="Pfam" id="PF10069">
    <property type="entry name" value="DICT"/>
    <property type="match status" value="1"/>
</dbReference>